<evidence type="ECO:0000313" key="5">
    <source>
        <dbReference type="Proteomes" id="UP000095463"/>
    </source>
</evidence>
<comment type="caution">
    <text evidence="4">The sequence shown here is derived from an EMBL/GenBank/DDBJ whole genome shotgun (WGS) entry which is preliminary data.</text>
</comment>
<dbReference type="RefSeq" id="WP_069912291.1">
    <property type="nucleotide sequence ID" value="NZ_LAJE02000378.1"/>
</dbReference>
<dbReference type="GO" id="GO:0016020">
    <property type="term" value="C:membrane"/>
    <property type="evidence" value="ECO:0007669"/>
    <property type="project" value="TreeGrafter"/>
</dbReference>
<name>A0A1E5XIJ7_9HYPH</name>
<dbReference type="SUPFAM" id="SSF53474">
    <property type="entry name" value="alpha/beta-Hydrolases"/>
    <property type="match status" value="1"/>
</dbReference>
<organism evidence="4 5">
    <name type="scientific">Devosia insulae DS-56</name>
    <dbReference type="NCBI Taxonomy" id="1116389"/>
    <lineage>
        <taxon>Bacteria</taxon>
        <taxon>Pseudomonadati</taxon>
        <taxon>Pseudomonadota</taxon>
        <taxon>Alphaproteobacteria</taxon>
        <taxon>Hyphomicrobiales</taxon>
        <taxon>Devosiaceae</taxon>
        <taxon>Devosia</taxon>
    </lineage>
</organism>
<keyword evidence="1 4" id="KW-0378">Hydrolase</keyword>
<sequence>MEANEAASEVTSKDGTPIAITRSDEGPALILVGGALSDGSGAAPLAKLLAPRFTTVSFDRRGRGKSGDTPPYAVEREIEDIDAIIEALGGTAFIHGHSSGAVLSLEATAKLAGRVTKLSLYEPPFITDGSRPPPPADFARHIDELIAADRRGDAVEYFLVEVVGTPAEAVAQMKSAPAWPGLEALAHTLAYDVAVLGGRMSGKPLASGAWDGVTIPVLVMDGGASPEWIRNSARSVAGLLPSAEHRSLEGQTHNAAPEVVAPELERFFLG</sequence>
<dbReference type="Gene3D" id="3.40.50.1820">
    <property type="entry name" value="alpha/beta hydrolase"/>
    <property type="match status" value="1"/>
</dbReference>
<dbReference type="EMBL" id="LAJE02000378">
    <property type="protein sequence ID" value="OEO28426.1"/>
    <property type="molecule type" value="Genomic_DNA"/>
</dbReference>
<dbReference type="Proteomes" id="UP000095463">
    <property type="component" value="Unassembled WGS sequence"/>
</dbReference>
<dbReference type="GO" id="GO:0016787">
    <property type="term" value="F:hydrolase activity"/>
    <property type="evidence" value="ECO:0007669"/>
    <property type="project" value="UniProtKB-KW"/>
</dbReference>
<dbReference type="InterPro" id="IPR050266">
    <property type="entry name" value="AB_hydrolase_sf"/>
</dbReference>
<dbReference type="PANTHER" id="PTHR43798">
    <property type="entry name" value="MONOACYLGLYCEROL LIPASE"/>
    <property type="match status" value="1"/>
</dbReference>
<evidence type="ECO:0000313" key="4">
    <source>
        <dbReference type="EMBL" id="OEO28426.1"/>
    </source>
</evidence>
<protein>
    <submittedName>
        <fullName evidence="4">Hydrolase</fullName>
    </submittedName>
</protein>
<dbReference type="Pfam" id="PF12697">
    <property type="entry name" value="Abhydrolase_6"/>
    <property type="match status" value="1"/>
</dbReference>
<gene>
    <name evidence="4" type="ORF">VW23_000365</name>
</gene>
<dbReference type="AlphaFoldDB" id="A0A1E5XIJ7"/>
<dbReference type="PANTHER" id="PTHR43798:SF31">
    <property type="entry name" value="AB HYDROLASE SUPERFAMILY PROTEIN YCLE"/>
    <property type="match status" value="1"/>
</dbReference>
<evidence type="ECO:0000256" key="1">
    <source>
        <dbReference type="ARBA" id="ARBA00022801"/>
    </source>
</evidence>
<evidence type="ECO:0000259" key="3">
    <source>
        <dbReference type="Pfam" id="PF12697"/>
    </source>
</evidence>
<keyword evidence="5" id="KW-1185">Reference proteome</keyword>
<feature type="domain" description="AB hydrolase-1" evidence="3">
    <location>
        <begin position="42"/>
        <end position="260"/>
    </location>
</feature>
<dbReference type="InterPro" id="IPR000073">
    <property type="entry name" value="AB_hydrolase_1"/>
</dbReference>
<proteinExistence type="predicted"/>
<feature type="region of interest" description="Disordered" evidence="2">
    <location>
        <begin position="1"/>
        <end position="20"/>
    </location>
</feature>
<dbReference type="InterPro" id="IPR029058">
    <property type="entry name" value="AB_hydrolase_fold"/>
</dbReference>
<accession>A0A1E5XIJ7</accession>
<evidence type="ECO:0000256" key="2">
    <source>
        <dbReference type="SAM" id="MobiDB-lite"/>
    </source>
</evidence>
<reference evidence="4 5" key="1">
    <citation type="journal article" date="2015" name="Genome Announc.">
        <title>Genome Assemblies of Three Soil-Associated Devosia species: D. insulae, D. limi, and D. soli.</title>
        <authorList>
            <person name="Hassan Y.I."/>
            <person name="Lepp D."/>
            <person name="Zhou T."/>
        </authorList>
    </citation>
    <scope>NUCLEOTIDE SEQUENCE [LARGE SCALE GENOMIC DNA]</scope>
    <source>
        <strain evidence="4 5">DS-56</strain>
    </source>
</reference>